<sequence length="271" mass="28398">MNSSYFNAIAGAFLTVVFVVMTVSIASDAIFHTREPVKEGFEIEVTEGGGEAGGKEEAGPFQIATLMAGASAEAGANVFKKCQSCHTAEEGGANKVGPNLWHVLGRPVASAPDFAYSPAMVEYAAGGETHWMYQNLSEFLDNPKKFLSGTKMSFAGLKKPEDRANVIAYLREQAPELLPLPTPEPEAAEAETTPEATEASATPEAASDATAAEDMSGSSEMTPAETTEEKAEESETLDEAAAEGTDAVTTDVDALEEEAAEPTATETDSSN</sequence>
<dbReference type="InterPro" id="IPR009056">
    <property type="entry name" value="Cyt_c-like_dom"/>
</dbReference>
<dbReference type="PRINTS" id="PR00604">
    <property type="entry name" value="CYTCHRMECIAB"/>
</dbReference>
<keyword evidence="10" id="KW-1185">Reference proteome</keyword>
<dbReference type="GO" id="GO:0046872">
    <property type="term" value="F:metal ion binding"/>
    <property type="evidence" value="ECO:0007669"/>
    <property type="project" value="UniProtKB-KW"/>
</dbReference>
<keyword evidence="3 6" id="KW-0479">Metal-binding</keyword>
<keyword evidence="1" id="KW-0813">Transport</keyword>
<evidence type="ECO:0000256" key="5">
    <source>
        <dbReference type="ARBA" id="ARBA00023004"/>
    </source>
</evidence>
<evidence type="ECO:0000256" key="3">
    <source>
        <dbReference type="ARBA" id="ARBA00022723"/>
    </source>
</evidence>
<keyword evidence="2 6" id="KW-0349">Heme</keyword>
<keyword evidence="4" id="KW-0249">Electron transport</keyword>
<dbReference type="SUPFAM" id="SSF46626">
    <property type="entry name" value="Cytochrome c"/>
    <property type="match status" value="1"/>
</dbReference>
<dbReference type="RefSeq" id="WP_220228731.1">
    <property type="nucleotide sequence ID" value="NZ_JAICBX010000002.1"/>
</dbReference>
<keyword evidence="5 6" id="KW-0408">Iron</keyword>
<evidence type="ECO:0000313" key="9">
    <source>
        <dbReference type="EMBL" id="MBW8638072.1"/>
    </source>
</evidence>
<protein>
    <submittedName>
        <fullName evidence="9">Cytochrome c family protein</fullName>
    </submittedName>
</protein>
<feature type="region of interest" description="Disordered" evidence="7">
    <location>
        <begin position="175"/>
        <end position="271"/>
    </location>
</feature>
<dbReference type="Pfam" id="PF00034">
    <property type="entry name" value="Cytochrom_C"/>
    <property type="match status" value="1"/>
</dbReference>
<evidence type="ECO:0000256" key="2">
    <source>
        <dbReference type="ARBA" id="ARBA00022617"/>
    </source>
</evidence>
<feature type="compositionally biased region" description="Low complexity" evidence="7">
    <location>
        <begin position="261"/>
        <end position="271"/>
    </location>
</feature>
<dbReference type="GO" id="GO:0020037">
    <property type="term" value="F:heme binding"/>
    <property type="evidence" value="ECO:0007669"/>
    <property type="project" value="InterPro"/>
</dbReference>
<gene>
    <name evidence="9" type="ORF">K1W69_12825</name>
</gene>
<dbReference type="InterPro" id="IPR002327">
    <property type="entry name" value="Cyt_c_1A/1B"/>
</dbReference>
<dbReference type="GO" id="GO:0009055">
    <property type="term" value="F:electron transfer activity"/>
    <property type="evidence" value="ECO:0007669"/>
    <property type="project" value="InterPro"/>
</dbReference>
<organism evidence="9 10">
    <name type="scientific">Flavimaribacter sediminis</name>
    <dbReference type="NCBI Taxonomy" id="2865987"/>
    <lineage>
        <taxon>Bacteria</taxon>
        <taxon>Pseudomonadati</taxon>
        <taxon>Pseudomonadota</taxon>
        <taxon>Alphaproteobacteria</taxon>
        <taxon>Hyphomicrobiales</taxon>
        <taxon>Rhizobiaceae</taxon>
        <taxon>Flavimaribacter</taxon>
    </lineage>
</organism>
<evidence type="ECO:0000313" key="10">
    <source>
        <dbReference type="Proteomes" id="UP001196509"/>
    </source>
</evidence>
<accession>A0AAE2ZR52</accession>
<reference evidence="9" key="1">
    <citation type="submission" date="2021-08" db="EMBL/GenBank/DDBJ databases">
        <title>Hoeflea bacterium WL0058 sp. nov., isolated from the sediment.</title>
        <authorList>
            <person name="Wang L."/>
            <person name="Zhang D."/>
        </authorList>
    </citation>
    <scope>NUCLEOTIDE SEQUENCE</scope>
    <source>
        <strain evidence="9">WL0058</strain>
    </source>
</reference>
<dbReference type="InterPro" id="IPR036909">
    <property type="entry name" value="Cyt_c-like_dom_sf"/>
</dbReference>
<dbReference type="Proteomes" id="UP001196509">
    <property type="component" value="Unassembled WGS sequence"/>
</dbReference>
<feature type="compositionally biased region" description="Low complexity" evidence="7">
    <location>
        <begin position="190"/>
        <end position="225"/>
    </location>
</feature>
<comment type="caution">
    <text evidence="9">The sequence shown here is derived from an EMBL/GenBank/DDBJ whole genome shotgun (WGS) entry which is preliminary data.</text>
</comment>
<evidence type="ECO:0000256" key="4">
    <source>
        <dbReference type="ARBA" id="ARBA00022982"/>
    </source>
</evidence>
<evidence type="ECO:0000256" key="7">
    <source>
        <dbReference type="SAM" id="MobiDB-lite"/>
    </source>
</evidence>
<proteinExistence type="predicted"/>
<feature type="domain" description="Cytochrome c" evidence="8">
    <location>
        <begin position="70"/>
        <end position="174"/>
    </location>
</feature>
<name>A0AAE2ZR52_9HYPH</name>
<evidence type="ECO:0000259" key="8">
    <source>
        <dbReference type="PROSITE" id="PS51007"/>
    </source>
</evidence>
<dbReference type="Gene3D" id="1.10.760.10">
    <property type="entry name" value="Cytochrome c-like domain"/>
    <property type="match status" value="1"/>
</dbReference>
<evidence type="ECO:0000256" key="6">
    <source>
        <dbReference type="PROSITE-ProRule" id="PRU00433"/>
    </source>
</evidence>
<dbReference type="EMBL" id="JAICBX010000002">
    <property type="protein sequence ID" value="MBW8638072.1"/>
    <property type="molecule type" value="Genomic_DNA"/>
</dbReference>
<dbReference type="AlphaFoldDB" id="A0AAE2ZR52"/>
<evidence type="ECO:0000256" key="1">
    <source>
        <dbReference type="ARBA" id="ARBA00022448"/>
    </source>
</evidence>
<dbReference type="PANTHER" id="PTHR11961">
    <property type="entry name" value="CYTOCHROME C"/>
    <property type="match status" value="1"/>
</dbReference>
<dbReference type="PROSITE" id="PS51007">
    <property type="entry name" value="CYTC"/>
    <property type="match status" value="1"/>
</dbReference>
<feature type="compositionally biased region" description="Acidic residues" evidence="7">
    <location>
        <begin position="230"/>
        <end position="241"/>
    </location>
</feature>